<dbReference type="Proteomes" id="UP001356704">
    <property type="component" value="Unassembled WGS sequence"/>
</dbReference>
<accession>A0ABU7W2F6</accession>
<dbReference type="RefSeq" id="WP_331808943.1">
    <property type="nucleotide sequence ID" value="NZ_JAZHOU010000001.1"/>
</dbReference>
<feature type="transmembrane region" description="Helical" evidence="1">
    <location>
        <begin position="25"/>
        <end position="48"/>
    </location>
</feature>
<evidence type="ECO:0008006" key="4">
    <source>
        <dbReference type="Google" id="ProtNLM"/>
    </source>
</evidence>
<keyword evidence="1" id="KW-0812">Transmembrane</keyword>
<comment type="caution">
    <text evidence="2">The sequence shown here is derived from an EMBL/GenBank/DDBJ whole genome shotgun (WGS) entry which is preliminary data.</text>
</comment>
<evidence type="ECO:0000313" key="2">
    <source>
        <dbReference type="EMBL" id="MEF3078147.1"/>
    </source>
</evidence>
<evidence type="ECO:0000313" key="3">
    <source>
        <dbReference type="Proteomes" id="UP001356704"/>
    </source>
</evidence>
<organism evidence="2 3">
    <name type="scientific">Winogradskyella poriferorum</name>
    <dbReference type="NCBI Taxonomy" id="307627"/>
    <lineage>
        <taxon>Bacteria</taxon>
        <taxon>Pseudomonadati</taxon>
        <taxon>Bacteroidota</taxon>
        <taxon>Flavobacteriia</taxon>
        <taxon>Flavobacteriales</taxon>
        <taxon>Flavobacteriaceae</taxon>
        <taxon>Winogradskyella</taxon>
    </lineage>
</organism>
<name>A0ABU7W2F6_9FLAO</name>
<reference evidence="2 3" key="1">
    <citation type="submission" date="2024-02" db="EMBL/GenBank/DDBJ databases">
        <title>Winogradskyella poriferorum JCM 12885.</title>
        <authorList>
            <person name="Zhang D.-F."/>
            <person name="Fu Z.-Y."/>
        </authorList>
    </citation>
    <scope>NUCLEOTIDE SEQUENCE [LARGE SCALE GENOMIC DNA]</scope>
    <source>
        <strain evidence="2 3">JCM 12885</strain>
    </source>
</reference>
<protein>
    <recommendedName>
        <fullName evidence="4">Adenylosuccinate synthetase</fullName>
    </recommendedName>
</protein>
<gene>
    <name evidence="2" type="ORF">V1468_03940</name>
</gene>
<proteinExistence type="predicted"/>
<sequence length="58" mass="6710">MHLLVTLLQEIDIEQKLKDAPDDNYGIGVFIGSMLPFIILVIIAYAIYRYNKKRVNND</sequence>
<keyword evidence="1" id="KW-1133">Transmembrane helix</keyword>
<keyword evidence="1" id="KW-0472">Membrane</keyword>
<dbReference type="EMBL" id="JAZHOU010000001">
    <property type="protein sequence ID" value="MEF3078147.1"/>
    <property type="molecule type" value="Genomic_DNA"/>
</dbReference>
<keyword evidence="3" id="KW-1185">Reference proteome</keyword>
<evidence type="ECO:0000256" key="1">
    <source>
        <dbReference type="SAM" id="Phobius"/>
    </source>
</evidence>